<feature type="domain" description="N-acetyltransferase" evidence="1">
    <location>
        <begin position="21"/>
        <end position="189"/>
    </location>
</feature>
<keyword evidence="3" id="KW-1185">Reference proteome</keyword>
<dbReference type="InterPro" id="IPR000182">
    <property type="entry name" value="GNAT_dom"/>
</dbReference>
<dbReference type="OrthoDB" id="3466127at2"/>
<protein>
    <submittedName>
        <fullName evidence="2">GCN5-related N-acetyltransferase</fullName>
    </submittedName>
</protein>
<evidence type="ECO:0000259" key="1">
    <source>
        <dbReference type="PROSITE" id="PS51186"/>
    </source>
</evidence>
<reference evidence="2 3" key="1">
    <citation type="journal article" date="2013" name="ISME J.">
        <title>A metabolic model for members of the genus Tetrasphaera involved in enhanced biological phosphorus removal.</title>
        <authorList>
            <person name="Kristiansen R."/>
            <person name="Nguyen H.T.T."/>
            <person name="Saunders A.M."/>
            <person name="Nielsen J.L."/>
            <person name="Wimmer R."/>
            <person name="Le V.Q."/>
            <person name="McIlroy S.J."/>
            <person name="Petrovski S."/>
            <person name="Seviour R.J."/>
            <person name="Calteau A."/>
            <person name="Nielsen K.L."/>
            <person name="Nielsen P.H."/>
        </authorList>
    </citation>
    <scope>NUCLEOTIDE SEQUENCE [LARGE SCALE GENOMIC DNA]</scope>
    <source>
        <strain evidence="2 3">T1-X7</strain>
    </source>
</reference>
<dbReference type="PANTHER" id="PTHR43441">
    <property type="entry name" value="RIBOSOMAL-PROTEIN-SERINE ACETYLTRANSFERASE"/>
    <property type="match status" value="1"/>
</dbReference>
<dbReference type="InterPro" id="IPR016181">
    <property type="entry name" value="Acyl_CoA_acyltransferase"/>
</dbReference>
<gene>
    <name evidence="2" type="ORF">BN12_3890001</name>
</gene>
<dbReference type="PANTHER" id="PTHR43441:SF11">
    <property type="entry name" value="RIBOSOMAL-PROTEIN-SERINE ACETYLTRANSFERASE"/>
    <property type="match status" value="1"/>
</dbReference>
<evidence type="ECO:0000313" key="2">
    <source>
        <dbReference type="EMBL" id="CCH78968.1"/>
    </source>
</evidence>
<keyword evidence="2" id="KW-0808">Transferase</keyword>
<dbReference type="EMBL" id="CAJB01000322">
    <property type="protein sequence ID" value="CCH78968.1"/>
    <property type="molecule type" value="Genomic_DNA"/>
</dbReference>
<dbReference type="AlphaFoldDB" id="A0A077LYH0"/>
<dbReference type="Gene3D" id="3.40.630.30">
    <property type="match status" value="1"/>
</dbReference>
<dbReference type="STRING" id="1194083.BN12_3890001"/>
<dbReference type="GO" id="GO:0008999">
    <property type="term" value="F:protein-N-terminal-alanine acetyltransferase activity"/>
    <property type="evidence" value="ECO:0007669"/>
    <property type="project" value="TreeGrafter"/>
</dbReference>
<dbReference type="InterPro" id="IPR051908">
    <property type="entry name" value="Ribosomal_N-acetyltransferase"/>
</dbReference>
<dbReference type="Pfam" id="PF13302">
    <property type="entry name" value="Acetyltransf_3"/>
    <property type="match status" value="1"/>
</dbReference>
<dbReference type="Proteomes" id="UP000035721">
    <property type="component" value="Unassembled WGS sequence"/>
</dbReference>
<evidence type="ECO:0000313" key="3">
    <source>
        <dbReference type="Proteomes" id="UP000035721"/>
    </source>
</evidence>
<sequence>MSDSLVRAFPPFALTVTAGSLTMRYPRDEDIAELAEVAVAGIHPRDRMPFYFPWTEPEGDDLRREMARYYWRHRADDSPKKWALLLAVRVDGEMVGMQSWETESYLVTRTGETGSWLGERFQGRGIGTRMRRAICALAFDHLDAVEVTSGAFLDNPQSLAVSRKVGYVPDGIQRLERRPGELAFNQRLVLRPEAFVRGDVEIEVEGIEPFRRFIGLDEP</sequence>
<dbReference type="GO" id="GO:1990189">
    <property type="term" value="F:protein N-terminal-serine acetyltransferase activity"/>
    <property type="evidence" value="ECO:0007669"/>
    <property type="project" value="TreeGrafter"/>
</dbReference>
<accession>A0A077LYH0</accession>
<dbReference type="PROSITE" id="PS51186">
    <property type="entry name" value="GNAT"/>
    <property type="match status" value="1"/>
</dbReference>
<dbReference type="GO" id="GO:0005737">
    <property type="term" value="C:cytoplasm"/>
    <property type="evidence" value="ECO:0007669"/>
    <property type="project" value="TreeGrafter"/>
</dbReference>
<proteinExistence type="predicted"/>
<name>A0A077LYH0_9MICO</name>
<dbReference type="RefSeq" id="WP_048556761.1">
    <property type="nucleotide sequence ID" value="NZ_HF570958.1"/>
</dbReference>
<organism evidence="2 3">
    <name type="scientific">Nostocoides japonicum T1-X7</name>
    <dbReference type="NCBI Taxonomy" id="1194083"/>
    <lineage>
        <taxon>Bacteria</taxon>
        <taxon>Bacillati</taxon>
        <taxon>Actinomycetota</taxon>
        <taxon>Actinomycetes</taxon>
        <taxon>Micrococcales</taxon>
        <taxon>Intrasporangiaceae</taxon>
        <taxon>Nostocoides</taxon>
    </lineage>
</organism>
<dbReference type="SUPFAM" id="SSF55729">
    <property type="entry name" value="Acyl-CoA N-acyltransferases (Nat)"/>
    <property type="match status" value="1"/>
</dbReference>
<comment type="caution">
    <text evidence="2">The sequence shown here is derived from an EMBL/GenBank/DDBJ whole genome shotgun (WGS) entry which is preliminary data.</text>
</comment>